<dbReference type="Pfam" id="PF00291">
    <property type="entry name" value="PALP"/>
    <property type="match status" value="1"/>
</dbReference>
<dbReference type="Pfam" id="PF14821">
    <property type="entry name" value="Thr_synth_N"/>
    <property type="match status" value="1"/>
</dbReference>
<dbReference type="InterPro" id="IPR001926">
    <property type="entry name" value="TrpB-like_PALP"/>
</dbReference>
<comment type="pathway">
    <text evidence="2">Amino-acid biosynthesis; L-threonine biosynthesis; L-threonine from L-aspartate: step 5/5.</text>
</comment>
<dbReference type="SUPFAM" id="SSF53686">
    <property type="entry name" value="Tryptophan synthase beta subunit-like PLP-dependent enzymes"/>
    <property type="match status" value="1"/>
</dbReference>
<keyword evidence="7 9" id="KW-0663">Pyridoxal phosphate</keyword>
<dbReference type="InterPro" id="IPR004450">
    <property type="entry name" value="Thr_synthase-like"/>
</dbReference>
<evidence type="ECO:0000256" key="5">
    <source>
        <dbReference type="ARBA" id="ARBA00022605"/>
    </source>
</evidence>
<dbReference type="InterPro" id="IPR037158">
    <property type="entry name" value="Thr_synth_N_sf"/>
</dbReference>
<dbReference type="InterPro" id="IPR000634">
    <property type="entry name" value="Ser/Thr_deHydtase_PyrdxlP-BS"/>
</dbReference>
<organism evidence="12 13">
    <name type="scientific">Ceriporiopsis subvermispora (strain B)</name>
    <name type="common">White-rot fungus</name>
    <name type="synonym">Gelatoporia subvermispora</name>
    <dbReference type="NCBI Taxonomy" id="914234"/>
    <lineage>
        <taxon>Eukaryota</taxon>
        <taxon>Fungi</taxon>
        <taxon>Dikarya</taxon>
        <taxon>Basidiomycota</taxon>
        <taxon>Agaricomycotina</taxon>
        <taxon>Agaricomycetes</taxon>
        <taxon>Polyporales</taxon>
        <taxon>Gelatoporiaceae</taxon>
        <taxon>Gelatoporia</taxon>
    </lineage>
</organism>
<evidence type="ECO:0000256" key="6">
    <source>
        <dbReference type="ARBA" id="ARBA00022697"/>
    </source>
</evidence>
<evidence type="ECO:0000256" key="1">
    <source>
        <dbReference type="ARBA" id="ARBA00001933"/>
    </source>
</evidence>
<keyword evidence="6" id="KW-0791">Threonine biosynthesis</keyword>
<keyword evidence="8" id="KW-0456">Lyase</keyword>
<evidence type="ECO:0000256" key="3">
    <source>
        <dbReference type="ARBA" id="ARBA00005517"/>
    </source>
</evidence>
<dbReference type="GO" id="GO:0009088">
    <property type="term" value="P:threonine biosynthetic process"/>
    <property type="evidence" value="ECO:0007669"/>
    <property type="project" value="UniProtKB-UniPathway"/>
</dbReference>
<dbReference type="OrthoDB" id="5203861at2759"/>
<evidence type="ECO:0000256" key="7">
    <source>
        <dbReference type="ARBA" id="ARBA00022898"/>
    </source>
</evidence>
<gene>
    <name evidence="12" type="ORF">CERSUDRAFT_114894</name>
</gene>
<dbReference type="InterPro" id="IPR036052">
    <property type="entry name" value="TrpB-like_PALP_sf"/>
</dbReference>
<feature type="domain" description="Threonine synthase N-terminal" evidence="11">
    <location>
        <begin position="2"/>
        <end position="81"/>
    </location>
</feature>
<dbReference type="HOGENOM" id="CLU_015170_1_0_1"/>
<dbReference type="PANTHER" id="PTHR42690:SF1">
    <property type="entry name" value="THREONINE SYNTHASE-LIKE 2"/>
    <property type="match status" value="1"/>
</dbReference>
<dbReference type="Gene3D" id="3.40.50.1100">
    <property type="match status" value="2"/>
</dbReference>
<keyword evidence="5" id="KW-0028">Amino-acid biosynthesis</keyword>
<dbReference type="GO" id="GO:0030170">
    <property type="term" value="F:pyridoxal phosphate binding"/>
    <property type="evidence" value="ECO:0007669"/>
    <property type="project" value="InterPro"/>
</dbReference>
<accession>M2QIZ6</accession>
<dbReference type="EMBL" id="KB445797">
    <property type="protein sequence ID" value="EMD36993.1"/>
    <property type="molecule type" value="Genomic_DNA"/>
</dbReference>
<protein>
    <recommendedName>
        <fullName evidence="4">threonine synthase</fullName>
        <ecNumber evidence="4">4.2.3.1</ecNumber>
    </recommendedName>
</protein>
<evidence type="ECO:0000313" key="12">
    <source>
        <dbReference type="EMBL" id="EMD36993.1"/>
    </source>
</evidence>
<evidence type="ECO:0000313" key="13">
    <source>
        <dbReference type="Proteomes" id="UP000016930"/>
    </source>
</evidence>
<dbReference type="FunFam" id="3.40.50.1100:FF:000024">
    <property type="entry name" value="Probable threonine synthase"/>
    <property type="match status" value="1"/>
</dbReference>
<dbReference type="STRING" id="914234.M2QIZ6"/>
<dbReference type="InterPro" id="IPR051166">
    <property type="entry name" value="Threonine_Synthase"/>
</dbReference>
<dbReference type="Gene3D" id="3.90.1380.10">
    <property type="entry name" value="Threonine synthase, N-terminal domain"/>
    <property type="match status" value="1"/>
</dbReference>
<evidence type="ECO:0000259" key="10">
    <source>
        <dbReference type="Pfam" id="PF00291"/>
    </source>
</evidence>
<evidence type="ECO:0000256" key="8">
    <source>
        <dbReference type="ARBA" id="ARBA00023239"/>
    </source>
</evidence>
<name>M2QIZ6_CERS8</name>
<dbReference type="NCBIfam" id="TIGR00260">
    <property type="entry name" value="thrC"/>
    <property type="match status" value="1"/>
</dbReference>
<dbReference type="CDD" id="cd01560">
    <property type="entry name" value="Thr-synth_2"/>
    <property type="match status" value="1"/>
</dbReference>
<comment type="similarity">
    <text evidence="3">Belongs to the threonine synthase family.</text>
</comment>
<dbReference type="Pfam" id="PF24857">
    <property type="entry name" value="THR4_C"/>
    <property type="match status" value="1"/>
</dbReference>
<dbReference type="AlphaFoldDB" id="M2QIZ6"/>
<dbReference type="InterPro" id="IPR029144">
    <property type="entry name" value="Thr_synth_N"/>
</dbReference>
<proteinExistence type="inferred from homology"/>
<evidence type="ECO:0000259" key="11">
    <source>
        <dbReference type="Pfam" id="PF14821"/>
    </source>
</evidence>
<keyword evidence="13" id="KW-1185">Reference proteome</keyword>
<dbReference type="UniPathway" id="UPA00050">
    <property type="reaction ID" value="UER00065"/>
</dbReference>
<sequence length="537" mass="58488">MRYFSTRGGDERLTFEETVLTGLAPNGGLYIPEHIPALPGDWETSWTKLSFTDLAVEVLSLYISPKEITREDLRALVEKSYSTFRHPDITPIKKLSDKTHVLELFHGPTFAFKDVALQLLGNLFEFFLARRNARKAAGEKPEKLTVVGATSGDTGSAAIYGLRNKANVSIFILHPKGRVSPIQEAQMTTVTDANVHNLAVNGTFDDCQDLVKSLFGDREFNAKHRLGAVNSINWARILAQTVYYFQSYFHLRAQLPAGAELQYVVPTGNFGDVLAGYYAKRMGLPMARLAVATNANDILARFWRSGAYEKVDTSALNGGAATAPAAGASDGKQAVGGVRETLSPAMDILVSSNFERLLWYLAYEDTAGSDQGAKVHAACATLDGWMQSMKSDGRVQVPVSVLELARRDFVAERISDDQTLSTIRDYFTSESAYVADPHTAVGLCAAKILSAQNPAPITQVVLSTAHPAKFSEAVTRALSSSPNFNFEHDVLPPEFKGLLEKERRVITVNAPEASLVKEIIESFAEREAASATGASSV</sequence>
<dbReference type="EC" id="4.2.3.1" evidence="4"/>
<comment type="cofactor">
    <cofactor evidence="1 9">
        <name>pyridoxal 5'-phosphate</name>
        <dbReference type="ChEBI" id="CHEBI:597326"/>
    </cofactor>
</comment>
<dbReference type="FunFam" id="3.90.1380.10:FF:000003">
    <property type="entry name" value="THR4p Threonine synthase"/>
    <property type="match status" value="1"/>
</dbReference>
<dbReference type="Proteomes" id="UP000016930">
    <property type="component" value="Unassembled WGS sequence"/>
</dbReference>
<evidence type="ECO:0000256" key="2">
    <source>
        <dbReference type="ARBA" id="ARBA00004979"/>
    </source>
</evidence>
<dbReference type="PANTHER" id="PTHR42690">
    <property type="entry name" value="THREONINE SYNTHASE FAMILY MEMBER"/>
    <property type="match status" value="1"/>
</dbReference>
<reference evidence="12 13" key="1">
    <citation type="journal article" date="2012" name="Proc. Natl. Acad. Sci. U.S.A.">
        <title>Comparative genomics of Ceriporiopsis subvermispora and Phanerochaete chrysosporium provide insight into selective ligninolysis.</title>
        <authorList>
            <person name="Fernandez-Fueyo E."/>
            <person name="Ruiz-Duenas F.J."/>
            <person name="Ferreira P."/>
            <person name="Floudas D."/>
            <person name="Hibbett D.S."/>
            <person name="Canessa P."/>
            <person name="Larrondo L.F."/>
            <person name="James T.Y."/>
            <person name="Seelenfreund D."/>
            <person name="Lobos S."/>
            <person name="Polanco R."/>
            <person name="Tello M."/>
            <person name="Honda Y."/>
            <person name="Watanabe T."/>
            <person name="Watanabe T."/>
            <person name="Ryu J.S."/>
            <person name="Kubicek C.P."/>
            <person name="Schmoll M."/>
            <person name="Gaskell J."/>
            <person name="Hammel K.E."/>
            <person name="St John F.J."/>
            <person name="Vanden Wymelenberg A."/>
            <person name="Sabat G."/>
            <person name="Splinter BonDurant S."/>
            <person name="Syed K."/>
            <person name="Yadav J.S."/>
            <person name="Doddapaneni H."/>
            <person name="Subramanian V."/>
            <person name="Lavin J.L."/>
            <person name="Oguiza J.A."/>
            <person name="Perez G."/>
            <person name="Pisabarro A.G."/>
            <person name="Ramirez L."/>
            <person name="Santoyo F."/>
            <person name="Master E."/>
            <person name="Coutinho P.M."/>
            <person name="Henrissat B."/>
            <person name="Lombard V."/>
            <person name="Magnuson J.K."/>
            <person name="Kuees U."/>
            <person name="Hori C."/>
            <person name="Igarashi K."/>
            <person name="Samejima M."/>
            <person name="Held B.W."/>
            <person name="Barry K.W."/>
            <person name="LaButti K.M."/>
            <person name="Lapidus A."/>
            <person name="Lindquist E.A."/>
            <person name="Lucas S.M."/>
            <person name="Riley R."/>
            <person name="Salamov A.A."/>
            <person name="Hoffmeister D."/>
            <person name="Schwenk D."/>
            <person name="Hadar Y."/>
            <person name="Yarden O."/>
            <person name="de Vries R.P."/>
            <person name="Wiebenga A."/>
            <person name="Stenlid J."/>
            <person name="Eastwood D."/>
            <person name="Grigoriev I.V."/>
            <person name="Berka R.M."/>
            <person name="Blanchette R.A."/>
            <person name="Kersten P."/>
            <person name="Martinez A.T."/>
            <person name="Vicuna R."/>
            <person name="Cullen D."/>
        </authorList>
    </citation>
    <scope>NUCLEOTIDE SEQUENCE [LARGE SCALE GENOMIC DNA]</scope>
    <source>
        <strain evidence="12 13">B</strain>
    </source>
</reference>
<dbReference type="GO" id="GO:0004795">
    <property type="term" value="F:threonine synthase activity"/>
    <property type="evidence" value="ECO:0007669"/>
    <property type="project" value="UniProtKB-EC"/>
</dbReference>
<feature type="modified residue" description="N6-(pyridoxal phosphate)lysine" evidence="9">
    <location>
        <position position="113"/>
    </location>
</feature>
<feature type="domain" description="Tryptophan synthase beta chain-like PALP" evidence="10">
    <location>
        <begin position="102"/>
        <end position="326"/>
    </location>
</feature>
<evidence type="ECO:0000256" key="4">
    <source>
        <dbReference type="ARBA" id="ARBA00013028"/>
    </source>
</evidence>
<evidence type="ECO:0000256" key="9">
    <source>
        <dbReference type="PIRSR" id="PIRSR604450-51"/>
    </source>
</evidence>
<dbReference type="PROSITE" id="PS00165">
    <property type="entry name" value="DEHYDRATASE_SER_THR"/>
    <property type="match status" value="1"/>
</dbReference>